<reference evidence="1" key="1">
    <citation type="submission" date="2019-08" db="EMBL/GenBank/DDBJ databases">
        <authorList>
            <person name="Kucharzyk K."/>
            <person name="Murdoch R.W."/>
            <person name="Higgins S."/>
            <person name="Loffler F."/>
        </authorList>
    </citation>
    <scope>NUCLEOTIDE SEQUENCE</scope>
</reference>
<accession>A0A644SV89</accession>
<dbReference type="Pfam" id="PF06995">
    <property type="entry name" value="Phage_P2_GpU"/>
    <property type="match status" value="1"/>
</dbReference>
<dbReference type="InterPro" id="IPR009734">
    <property type="entry name" value="Myoviridae_GpU"/>
</dbReference>
<dbReference type="EMBL" id="VSSQ01000007">
    <property type="protein sequence ID" value="MPL58599.1"/>
    <property type="molecule type" value="Genomic_DNA"/>
</dbReference>
<dbReference type="AlphaFoldDB" id="A0A644SV89"/>
<protein>
    <recommendedName>
        <fullName evidence="2">Phage tail protein</fullName>
    </recommendedName>
</protein>
<sequence length="133" mass="14875">MIGSYGDVVFETSANLIRTFNGFKRQATARTATHEIIGKKPVTEFIGPGLEQISFSMRLDASMGITPVDELARLRNMRDQGITAQLIVNDQPITDNEWLIESLSEDWTHIDNNGRLVIANVDIALKEYVLPEV</sequence>
<gene>
    <name evidence="1" type="ORF">SDC9_04133</name>
</gene>
<evidence type="ECO:0008006" key="2">
    <source>
        <dbReference type="Google" id="ProtNLM"/>
    </source>
</evidence>
<organism evidence="1">
    <name type="scientific">bioreactor metagenome</name>
    <dbReference type="NCBI Taxonomy" id="1076179"/>
    <lineage>
        <taxon>unclassified sequences</taxon>
        <taxon>metagenomes</taxon>
        <taxon>ecological metagenomes</taxon>
    </lineage>
</organism>
<evidence type="ECO:0000313" key="1">
    <source>
        <dbReference type="EMBL" id="MPL58599.1"/>
    </source>
</evidence>
<name>A0A644SV89_9ZZZZ</name>
<proteinExistence type="predicted"/>
<comment type="caution">
    <text evidence="1">The sequence shown here is derived from an EMBL/GenBank/DDBJ whole genome shotgun (WGS) entry which is preliminary data.</text>
</comment>